<dbReference type="SUPFAM" id="SSF52540">
    <property type="entry name" value="P-loop containing nucleoside triphosphate hydrolases"/>
    <property type="match status" value="1"/>
</dbReference>
<evidence type="ECO:0000313" key="1">
    <source>
        <dbReference type="EMBL" id="VEL37371.1"/>
    </source>
</evidence>
<dbReference type="AlphaFoldDB" id="A0A3S5B113"/>
<keyword evidence="2" id="KW-1185">Reference proteome</keyword>
<name>A0A3S5B113_9PLAT</name>
<dbReference type="EMBL" id="CAAALY010254767">
    <property type="protein sequence ID" value="VEL37371.1"/>
    <property type="molecule type" value="Genomic_DNA"/>
</dbReference>
<organism evidence="1 2">
    <name type="scientific">Protopolystoma xenopodis</name>
    <dbReference type="NCBI Taxonomy" id="117903"/>
    <lineage>
        <taxon>Eukaryota</taxon>
        <taxon>Metazoa</taxon>
        <taxon>Spiralia</taxon>
        <taxon>Lophotrochozoa</taxon>
        <taxon>Platyhelminthes</taxon>
        <taxon>Monogenea</taxon>
        <taxon>Polyopisthocotylea</taxon>
        <taxon>Polystomatidea</taxon>
        <taxon>Polystomatidae</taxon>
        <taxon>Protopolystoma</taxon>
    </lineage>
</organism>
<dbReference type="Proteomes" id="UP000784294">
    <property type="component" value="Unassembled WGS sequence"/>
</dbReference>
<evidence type="ECO:0008006" key="3">
    <source>
        <dbReference type="Google" id="ProtNLM"/>
    </source>
</evidence>
<accession>A0A3S5B113</accession>
<gene>
    <name evidence="1" type="ORF">PXEA_LOCUS30811</name>
</gene>
<comment type="caution">
    <text evidence="1">The sequence shown here is derived from an EMBL/GenBank/DDBJ whole genome shotgun (WGS) entry which is preliminary data.</text>
</comment>
<reference evidence="1" key="1">
    <citation type="submission" date="2018-11" db="EMBL/GenBank/DDBJ databases">
        <authorList>
            <consortium name="Pathogen Informatics"/>
        </authorList>
    </citation>
    <scope>NUCLEOTIDE SEQUENCE</scope>
</reference>
<proteinExistence type="predicted"/>
<sequence length="68" mass="7617">MAILRASYHTPDLKDPAELATSERRVYLLIGRMKQPDRRKALAEFASTDNQPYAPSTQILVATDVASR</sequence>
<dbReference type="Gene3D" id="3.40.50.300">
    <property type="entry name" value="P-loop containing nucleotide triphosphate hydrolases"/>
    <property type="match status" value="1"/>
</dbReference>
<evidence type="ECO:0000313" key="2">
    <source>
        <dbReference type="Proteomes" id="UP000784294"/>
    </source>
</evidence>
<protein>
    <recommendedName>
        <fullName evidence="3">Helicase C-terminal domain-containing protein</fullName>
    </recommendedName>
</protein>
<dbReference type="InterPro" id="IPR027417">
    <property type="entry name" value="P-loop_NTPase"/>
</dbReference>